<evidence type="ECO:0000256" key="8">
    <source>
        <dbReference type="PIRSR" id="PIRSR000808-3"/>
    </source>
</evidence>
<dbReference type="GO" id="GO:0008270">
    <property type="term" value="F:zinc ion binding"/>
    <property type="evidence" value="ECO:0007669"/>
    <property type="project" value="InterPro"/>
</dbReference>
<comment type="cofactor">
    <cofactor evidence="8">
        <name>Zn(2+)</name>
        <dbReference type="ChEBI" id="CHEBI:29105"/>
    </cofactor>
    <text evidence="8">Binds 1 zinc ion per subunit.</text>
</comment>
<evidence type="ECO:0000256" key="7">
    <source>
        <dbReference type="PIRSR" id="PIRSR000808-1"/>
    </source>
</evidence>
<dbReference type="AlphaFoldDB" id="A0A5B9QH88"/>
<evidence type="ECO:0000256" key="9">
    <source>
        <dbReference type="SAM" id="MobiDB-lite"/>
    </source>
</evidence>
<feature type="binding site" evidence="8">
    <location>
        <position position="99"/>
    </location>
    <ligand>
        <name>Zn(2+)</name>
        <dbReference type="ChEBI" id="CHEBI:29105"/>
    </ligand>
</feature>
<dbReference type="EC" id="2.7.7.12" evidence="12"/>
<feature type="region of interest" description="Disordered" evidence="9">
    <location>
        <begin position="1"/>
        <end position="29"/>
    </location>
</feature>
<keyword evidence="4 8" id="KW-0479">Metal-binding</keyword>
<dbReference type="Pfam" id="PF01087">
    <property type="entry name" value="GalP_UDP_transf"/>
    <property type="match status" value="1"/>
</dbReference>
<feature type="domain" description="Galactose-1-phosphate uridyl transferase C-terminal" evidence="11">
    <location>
        <begin position="171"/>
        <end position="281"/>
    </location>
</feature>
<feature type="binding site" evidence="8">
    <location>
        <position position="150"/>
    </location>
    <ligand>
        <name>Zn(2+)</name>
        <dbReference type="ChEBI" id="CHEBI:29105"/>
    </ligand>
</feature>
<feature type="binding site" evidence="8">
    <location>
        <position position="33"/>
    </location>
    <ligand>
        <name>Zn(2+)</name>
        <dbReference type="ChEBI" id="CHEBI:29105"/>
    </ligand>
</feature>
<dbReference type="PANTHER" id="PTHR42763">
    <property type="entry name" value="ADP-GLUCOSE PHOSPHORYLASE"/>
    <property type="match status" value="1"/>
</dbReference>
<feature type="domain" description="Galactose-1-phosphate uridyl transferase N-terminal" evidence="10">
    <location>
        <begin position="46"/>
        <end position="162"/>
    </location>
</feature>
<dbReference type="InterPro" id="IPR053177">
    <property type="entry name" value="ADP-glucose_phosphorylase"/>
</dbReference>
<dbReference type="GO" id="GO:0006012">
    <property type="term" value="P:galactose metabolic process"/>
    <property type="evidence" value="ECO:0007669"/>
    <property type="project" value="InterPro"/>
</dbReference>
<evidence type="ECO:0000313" key="12">
    <source>
        <dbReference type="EMBL" id="QEG33601.1"/>
    </source>
</evidence>
<evidence type="ECO:0000256" key="1">
    <source>
        <dbReference type="ARBA" id="ARBA00010951"/>
    </source>
</evidence>
<evidence type="ECO:0000256" key="6">
    <source>
        <dbReference type="ARBA" id="ARBA00023277"/>
    </source>
</evidence>
<reference evidence="12 13" key="1">
    <citation type="submission" date="2019-08" db="EMBL/GenBank/DDBJ databases">
        <title>Deep-cultivation of Planctomycetes and their phenomic and genomic characterization uncovers novel biology.</title>
        <authorList>
            <person name="Wiegand S."/>
            <person name="Jogler M."/>
            <person name="Boedeker C."/>
            <person name="Pinto D."/>
            <person name="Vollmers J."/>
            <person name="Rivas-Marin E."/>
            <person name="Kohn T."/>
            <person name="Peeters S.H."/>
            <person name="Heuer A."/>
            <person name="Rast P."/>
            <person name="Oberbeckmann S."/>
            <person name="Bunk B."/>
            <person name="Jeske O."/>
            <person name="Meyerdierks A."/>
            <person name="Storesund J.E."/>
            <person name="Kallscheuer N."/>
            <person name="Luecker S."/>
            <person name="Lage O.M."/>
            <person name="Pohl T."/>
            <person name="Merkel B.J."/>
            <person name="Hornburger P."/>
            <person name="Mueller R.-W."/>
            <person name="Bruemmer F."/>
            <person name="Labrenz M."/>
            <person name="Spormann A.M."/>
            <person name="Op den Camp H."/>
            <person name="Overmann J."/>
            <person name="Amann R."/>
            <person name="Jetten M.S.M."/>
            <person name="Mascher T."/>
            <person name="Medema M.H."/>
            <person name="Devos D.P."/>
            <person name="Kaster A.-K."/>
            <person name="Ovreas L."/>
            <person name="Rohde M."/>
            <person name="Galperin M.Y."/>
            <person name="Jogler C."/>
        </authorList>
    </citation>
    <scope>NUCLEOTIDE SEQUENCE [LARGE SCALE GENOMIC DNA]</scope>
    <source>
        <strain evidence="12 13">Pr1d</strain>
    </source>
</reference>
<evidence type="ECO:0000259" key="11">
    <source>
        <dbReference type="Pfam" id="PF02744"/>
    </source>
</evidence>
<proteinExistence type="inferred from homology"/>
<keyword evidence="2 12" id="KW-0808">Transferase</keyword>
<dbReference type="KEGG" id="bgok:Pr1d_08650"/>
<protein>
    <submittedName>
        <fullName evidence="12">Galactose-1-phosphate uridylyltransferase</fullName>
        <ecNumber evidence="12">2.7.7.12</ecNumber>
    </submittedName>
</protein>
<dbReference type="GO" id="GO:0008108">
    <property type="term" value="F:UDP-glucose:hexose-1-phosphate uridylyltransferase activity"/>
    <property type="evidence" value="ECO:0007669"/>
    <property type="project" value="UniProtKB-EC"/>
</dbReference>
<feature type="active site" description="Tele-UMP-histidine intermediate" evidence="7">
    <location>
        <position position="152"/>
    </location>
</feature>
<dbReference type="PIRSF" id="PIRSF000808">
    <property type="entry name" value="GalT"/>
    <property type="match status" value="1"/>
</dbReference>
<evidence type="ECO:0000256" key="2">
    <source>
        <dbReference type="ARBA" id="ARBA00022679"/>
    </source>
</evidence>
<evidence type="ECO:0000259" key="10">
    <source>
        <dbReference type="Pfam" id="PF01087"/>
    </source>
</evidence>
<accession>A0A5B9QH88</accession>
<keyword evidence="13" id="KW-1185">Reference proteome</keyword>
<evidence type="ECO:0000256" key="5">
    <source>
        <dbReference type="ARBA" id="ARBA00022833"/>
    </source>
</evidence>
<keyword evidence="6" id="KW-0119">Carbohydrate metabolism</keyword>
<dbReference type="Proteomes" id="UP000323917">
    <property type="component" value="Chromosome"/>
</dbReference>
<keyword evidence="5 8" id="KW-0862">Zinc</keyword>
<evidence type="ECO:0000256" key="3">
    <source>
        <dbReference type="ARBA" id="ARBA00022695"/>
    </source>
</evidence>
<dbReference type="SUPFAM" id="SSF54197">
    <property type="entry name" value="HIT-like"/>
    <property type="match status" value="2"/>
</dbReference>
<dbReference type="InterPro" id="IPR036265">
    <property type="entry name" value="HIT-like_sf"/>
</dbReference>
<name>A0A5B9QH88_9BACT</name>
<dbReference type="InterPro" id="IPR005850">
    <property type="entry name" value="GalP_Utransf_C"/>
</dbReference>
<evidence type="ECO:0000313" key="13">
    <source>
        <dbReference type="Proteomes" id="UP000323917"/>
    </source>
</evidence>
<dbReference type="PANTHER" id="PTHR42763:SF2">
    <property type="entry name" value="ADP-GLUCOSE PHOSPHORYLASE"/>
    <property type="match status" value="1"/>
</dbReference>
<dbReference type="EMBL" id="CP042913">
    <property type="protein sequence ID" value="QEG33601.1"/>
    <property type="molecule type" value="Genomic_DNA"/>
</dbReference>
<dbReference type="Gene3D" id="3.30.428.10">
    <property type="entry name" value="HIT-like"/>
    <property type="match status" value="2"/>
</dbReference>
<dbReference type="InterPro" id="IPR005849">
    <property type="entry name" value="GalP_Utransf_N"/>
</dbReference>
<organism evidence="12 13">
    <name type="scientific">Bythopirellula goksoeyrii</name>
    <dbReference type="NCBI Taxonomy" id="1400387"/>
    <lineage>
        <taxon>Bacteria</taxon>
        <taxon>Pseudomonadati</taxon>
        <taxon>Planctomycetota</taxon>
        <taxon>Planctomycetia</taxon>
        <taxon>Pirellulales</taxon>
        <taxon>Lacipirellulaceae</taxon>
        <taxon>Bythopirellula</taxon>
    </lineage>
</organism>
<comment type="similarity">
    <text evidence="1">Belongs to the galactose-1-phosphate uridylyltransferase type 1 family.</text>
</comment>
<dbReference type="InterPro" id="IPR001937">
    <property type="entry name" value="GalP_UDPtransf1"/>
</dbReference>
<gene>
    <name evidence="12" type="primary">galT</name>
    <name evidence="12" type="ORF">Pr1d_08650</name>
</gene>
<sequence length="317" mass="35629">MIAEGRAARPNDFTTAPVEQPKSHGPLANCPFCRGNEHQTPRELAQRTDDQDNWQVRVVPNKYPAVSLEPPVCESESSELHRGEVAAGTHEVIIDSPRHLRDWTELPVDSISEVLRVYADRLRHAYEHLNLPAALIFKNVGVQGGASLEHVHTQMMAFPFVPETLDQELQAAVDYKSRNMKCLYCEIIADELTHRRRLVHENDHYLAFCAYAGRQPYESWILPKKHAGSFTDFAEPAALAETLRAVIVRISGILPAPAYNLILHTAPMGDPRSDTFHWHWELIPRSTSLAGLEWGGGVFINSISPERAARTLLEINI</sequence>
<evidence type="ECO:0000256" key="4">
    <source>
        <dbReference type="ARBA" id="ARBA00022723"/>
    </source>
</evidence>
<dbReference type="Pfam" id="PF02744">
    <property type="entry name" value="GalP_UDP_tr_C"/>
    <property type="match status" value="1"/>
</dbReference>
<feature type="binding site" evidence="8">
    <location>
        <position position="30"/>
    </location>
    <ligand>
        <name>Zn(2+)</name>
        <dbReference type="ChEBI" id="CHEBI:29105"/>
    </ligand>
</feature>
<keyword evidence="3 12" id="KW-0548">Nucleotidyltransferase</keyword>